<comment type="similarity">
    <text evidence="1">Belongs to the universal stress protein A family.</text>
</comment>
<dbReference type="PRINTS" id="PR01438">
    <property type="entry name" value="UNVRSLSTRESS"/>
</dbReference>
<sequence>MTEKKILLATDGSKPALMATKKAIEEAKAINAEVHALTIEEKAPMTLLEKKQENIAEEKYLEIKSRGSEVAKKYGEQQGVKVVEKKFESGPVVAAIIEYAKEIDPELIVVGNSGRSGWEKVRLGSVAEGIVKKASHPVLVTRVKNDDYLKDILEIARQMPLPRIEELEEIKDIDLEELEIKKQLGLAFGTLLAFLIPFFGLASMVSWAPDLAAREIIGYSLNTALFWILLIFPLGWVTAILFNQYAKRYDRAKES</sequence>
<proteinExistence type="inferred from homology"/>
<evidence type="ECO:0000256" key="1">
    <source>
        <dbReference type="ARBA" id="ARBA00008791"/>
    </source>
</evidence>
<dbReference type="AlphaFoldDB" id="A0A1Y3GFK9"/>
<gene>
    <name evidence="4" type="ORF">AMET1_0735</name>
</gene>
<dbReference type="InterPro" id="IPR006015">
    <property type="entry name" value="Universal_stress_UspA"/>
</dbReference>
<name>A0A1Y3GFK9_9EURY</name>
<dbReference type="PANTHER" id="PTHR46268">
    <property type="entry name" value="STRESS RESPONSE PROTEIN NHAX"/>
    <property type="match status" value="1"/>
</dbReference>
<keyword evidence="2" id="KW-0472">Membrane</keyword>
<dbReference type="EMBL" id="MRZU01000003">
    <property type="protein sequence ID" value="OUJ19083.1"/>
    <property type="molecule type" value="Genomic_DNA"/>
</dbReference>
<feature type="transmembrane region" description="Helical" evidence="2">
    <location>
        <begin position="225"/>
        <end position="246"/>
    </location>
</feature>
<dbReference type="InterPro" id="IPR006016">
    <property type="entry name" value="UspA"/>
</dbReference>
<dbReference type="SUPFAM" id="SSF52402">
    <property type="entry name" value="Adenine nucleotide alpha hydrolases-like"/>
    <property type="match status" value="1"/>
</dbReference>
<dbReference type="Pfam" id="PF00582">
    <property type="entry name" value="Usp"/>
    <property type="match status" value="1"/>
</dbReference>
<keyword evidence="2" id="KW-0812">Transmembrane</keyword>
<comment type="caution">
    <text evidence="4">The sequence shown here is derived from an EMBL/GenBank/DDBJ whole genome shotgun (WGS) entry which is preliminary data.</text>
</comment>
<dbReference type="Gene3D" id="3.40.50.620">
    <property type="entry name" value="HUPs"/>
    <property type="match status" value="1"/>
</dbReference>
<feature type="domain" description="UspA" evidence="3">
    <location>
        <begin position="4"/>
        <end position="142"/>
    </location>
</feature>
<dbReference type="CDD" id="cd00293">
    <property type="entry name" value="USP-like"/>
    <property type="match status" value="1"/>
</dbReference>
<dbReference type="InterPro" id="IPR007436">
    <property type="entry name" value="DUF485"/>
</dbReference>
<dbReference type="InterPro" id="IPR014729">
    <property type="entry name" value="Rossmann-like_a/b/a_fold"/>
</dbReference>
<evidence type="ECO:0000313" key="5">
    <source>
        <dbReference type="Proteomes" id="UP000195137"/>
    </source>
</evidence>
<reference evidence="4 5" key="1">
    <citation type="submission" date="2016-12" db="EMBL/GenBank/DDBJ databases">
        <title>Discovery of methanogenic haloarchaea.</title>
        <authorList>
            <person name="Sorokin D.Y."/>
            <person name="Makarova K.S."/>
            <person name="Abbas B."/>
            <person name="Ferrer M."/>
            <person name="Golyshin P.N."/>
        </authorList>
    </citation>
    <scope>NUCLEOTIDE SEQUENCE [LARGE SCALE GENOMIC DNA]</scope>
    <source>
        <strain evidence="4">AMET1</strain>
    </source>
</reference>
<evidence type="ECO:0000313" key="4">
    <source>
        <dbReference type="EMBL" id="OUJ19083.1"/>
    </source>
</evidence>
<feature type="transmembrane region" description="Helical" evidence="2">
    <location>
        <begin position="184"/>
        <end position="205"/>
    </location>
</feature>
<dbReference type="Pfam" id="PF04341">
    <property type="entry name" value="DUF485"/>
    <property type="match status" value="1"/>
</dbReference>
<organism evidence="4 5">
    <name type="scientific">Methanonatronarchaeum thermophilum</name>
    <dbReference type="NCBI Taxonomy" id="1927129"/>
    <lineage>
        <taxon>Archaea</taxon>
        <taxon>Methanobacteriati</taxon>
        <taxon>Methanobacteriota</taxon>
        <taxon>Methanonatronarchaeia</taxon>
        <taxon>Methanonatronarchaeales</taxon>
        <taxon>Methanonatronarchaeaceae</taxon>
        <taxon>Methanonatronarchaeum</taxon>
    </lineage>
</organism>
<accession>A0A1Y3GFK9</accession>
<keyword evidence="5" id="KW-1185">Reference proteome</keyword>
<keyword evidence="2" id="KW-1133">Transmembrane helix</keyword>
<protein>
    <submittedName>
        <fullName evidence="4">Nucleotide-binding protein UspA family</fullName>
    </submittedName>
</protein>
<dbReference type="OrthoDB" id="105697at2157"/>
<dbReference type="PANTHER" id="PTHR46268:SF6">
    <property type="entry name" value="UNIVERSAL STRESS PROTEIN UP12"/>
    <property type="match status" value="1"/>
</dbReference>
<evidence type="ECO:0000259" key="3">
    <source>
        <dbReference type="Pfam" id="PF00582"/>
    </source>
</evidence>
<evidence type="ECO:0000256" key="2">
    <source>
        <dbReference type="SAM" id="Phobius"/>
    </source>
</evidence>
<dbReference type="RefSeq" id="WP_086637125.1">
    <property type="nucleotide sequence ID" value="NZ_MRZU01000003.1"/>
</dbReference>
<dbReference type="Proteomes" id="UP000195137">
    <property type="component" value="Unassembled WGS sequence"/>
</dbReference>